<dbReference type="EMBL" id="BAAAQW010000005">
    <property type="protein sequence ID" value="GAA2199956.1"/>
    <property type="molecule type" value="Genomic_DNA"/>
</dbReference>
<sequence>MTSGHVFVLRADLLHLQADAWLLPTDAWLSVRDSWVTDTYPELRDQARLLAPAGFGDGSALAFPLTGYQGLPLPVATAVPSDNRWTPAAIKERVHAFADVALREIGPSKAYRPRPLLALPFLGSAGGSAQDLTAQMTALLNATREVASRQQVDVAVVVRDHAAYTLAQRLRRSDPNSWWRRLGDELRAKAEDLGVKARAGRVVPFLGAGVSMSAGAPSWKELLTDLAQRLGLSTTQTEQLEDLSLLDQASLLETLYMEQAIEPGFRKSIADQVNVPRYGLAPALLASLPSEGAITLNYDNLFERACEDAEAPRFVIPRQTGTGRWLLKLHGDAADPRTIVLTRDDYLGFNANREALSSLVKAHLMTHHLLFVGFGLGDDHFHEIVHAVRRALPEGGRGVMGTALMVGTNSLQTKAWEGRLAVVSMADEGGRAVDLGETGRRLEVFLDAMLAHATQEHTYLLADKYGASLEARDQELRTDLLDLVANHDGHGGPVWERVRAALEEFGLTERRASGVRPSQTRTGRLSG</sequence>
<evidence type="ECO:0000313" key="1">
    <source>
        <dbReference type="EMBL" id="GAA2199956.1"/>
    </source>
</evidence>
<keyword evidence="2" id="KW-1185">Reference proteome</keyword>
<proteinExistence type="predicted"/>
<protein>
    <submittedName>
        <fullName evidence="1">SIR2 family protein</fullName>
    </submittedName>
</protein>
<evidence type="ECO:0000313" key="2">
    <source>
        <dbReference type="Proteomes" id="UP001500432"/>
    </source>
</evidence>
<gene>
    <name evidence="1" type="ORF">GCM10009849_18450</name>
</gene>
<dbReference type="SUPFAM" id="SSF52467">
    <property type="entry name" value="DHS-like NAD/FAD-binding domain"/>
    <property type="match status" value="1"/>
</dbReference>
<dbReference type="InterPro" id="IPR029035">
    <property type="entry name" value="DHS-like_NAD/FAD-binding_dom"/>
</dbReference>
<dbReference type="Pfam" id="PF13289">
    <property type="entry name" value="SIR2_2"/>
    <property type="match status" value="1"/>
</dbReference>
<organism evidence="1 2">
    <name type="scientific">Sinomonas flava</name>
    <dbReference type="NCBI Taxonomy" id="496857"/>
    <lineage>
        <taxon>Bacteria</taxon>
        <taxon>Bacillati</taxon>
        <taxon>Actinomycetota</taxon>
        <taxon>Actinomycetes</taxon>
        <taxon>Micrococcales</taxon>
        <taxon>Micrococcaceae</taxon>
        <taxon>Sinomonas</taxon>
    </lineage>
</organism>
<accession>A0ABN3BTW7</accession>
<dbReference type="Proteomes" id="UP001500432">
    <property type="component" value="Unassembled WGS sequence"/>
</dbReference>
<comment type="caution">
    <text evidence="1">The sequence shown here is derived from an EMBL/GenBank/DDBJ whole genome shotgun (WGS) entry which is preliminary data.</text>
</comment>
<reference evidence="1 2" key="1">
    <citation type="journal article" date="2019" name="Int. J. Syst. Evol. Microbiol.">
        <title>The Global Catalogue of Microorganisms (GCM) 10K type strain sequencing project: providing services to taxonomists for standard genome sequencing and annotation.</title>
        <authorList>
            <consortium name="The Broad Institute Genomics Platform"/>
            <consortium name="The Broad Institute Genome Sequencing Center for Infectious Disease"/>
            <person name="Wu L."/>
            <person name="Ma J."/>
        </authorList>
    </citation>
    <scope>NUCLEOTIDE SEQUENCE [LARGE SCALE GENOMIC DNA]</scope>
    <source>
        <strain evidence="1 2">JCM 16034</strain>
    </source>
</reference>
<name>A0ABN3BTW7_9MICC</name>